<dbReference type="AlphaFoldDB" id="A0A645CGY7"/>
<evidence type="ECO:0000313" key="1">
    <source>
        <dbReference type="EMBL" id="MPM76193.1"/>
    </source>
</evidence>
<name>A0A645CGY7_9ZZZZ</name>
<dbReference type="EMBL" id="VSSQ01027124">
    <property type="protein sequence ID" value="MPM76193.1"/>
    <property type="molecule type" value="Genomic_DNA"/>
</dbReference>
<reference evidence="1" key="1">
    <citation type="submission" date="2019-08" db="EMBL/GenBank/DDBJ databases">
        <authorList>
            <person name="Kucharzyk K."/>
            <person name="Murdoch R.W."/>
            <person name="Higgins S."/>
            <person name="Loffler F."/>
        </authorList>
    </citation>
    <scope>NUCLEOTIDE SEQUENCE</scope>
</reference>
<protein>
    <submittedName>
        <fullName evidence="1">Uncharacterized protein</fullName>
    </submittedName>
</protein>
<organism evidence="1">
    <name type="scientific">bioreactor metagenome</name>
    <dbReference type="NCBI Taxonomy" id="1076179"/>
    <lineage>
        <taxon>unclassified sequences</taxon>
        <taxon>metagenomes</taxon>
        <taxon>ecological metagenomes</taxon>
    </lineage>
</organism>
<sequence>MALGSPYQGPAGILGKTQGTKRHALIELHIVADDRRLTDDGTGSVVDEEGVPDGCTRMDVYSCLLMGILVHHSGDERDIQDKELMGYPVDG</sequence>
<accession>A0A645CGY7</accession>
<proteinExistence type="predicted"/>
<gene>
    <name evidence="1" type="ORF">SDC9_123190</name>
</gene>
<comment type="caution">
    <text evidence="1">The sequence shown here is derived from an EMBL/GenBank/DDBJ whole genome shotgun (WGS) entry which is preliminary data.</text>
</comment>